<dbReference type="Gene3D" id="3.40.630.30">
    <property type="match status" value="1"/>
</dbReference>
<gene>
    <name evidence="2" type="ORF">ES815_05695</name>
</gene>
<dbReference type="Proteomes" id="UP000317812">
    <property type="component" value="Chromosome"/>
</dbReference>
<reference evidence="2 3" key="1">
    <citation type="submission" date="2019-01" db="EMBL/GenBank/DDBJ databases">
        <title>Florfenicol resistance in Enterobacteriaceae and whole-genome sequence analysis of florfenicol-resistant Leclercia adecarboxylata strain R25.</title>
        <authorList>
            <person name="Bao Q."/>
            <person name="Ying Y."/>
        </authorList>
    </citation>
    <scope>NUCLEOTIDE SEQUENCE [LARGE SCALE GENOMIC DNA]</scope>
    <source>
        <strain evidence="2 3">R25</strain>
    </source>
</reference>
<evidence type="ECO:0000313" key="2">
    <source>
        <dbReference type="EMBL" id="QDK17826.1"/>
    </source>
</evidence>
<dbReference type="SUPFAM" id="SSF55729">
    <property type="entry name" value="Acyl-CoA N-acyltransferases (Nat)"/>
    <property type="match status" value="1"/>
</dbReference>
<dbReference type="PROSITE" id="PS51186">
    <property type="entry name" value="GNAT"/>
    <property type="match status" value="1"/>
</dbReference>
<sequence>MTISAPETARVRLRQWRPEDLAPFAALNSDPEVMGCFPALLSREESDALAERFHALIDLNGWGFWAVEEKASGTFLGMVGLHHQPDRFSFSPCTEIGWRLAKPFWHKGFACEAATACLAYAFEVLELDEVVSFTSIHNVSSESLMQRLGMIKQGHFLHPSLPADHRLATHVLYGLSRQRYHTHPRFKQ</sequence>
<dbReference type="InterPro" id="IPR000182">
    <property type="entry name" value="GNAT_dom"/>
</dbReference>
<dbReference type="InterPro" id="IPR051531">
    <property type="entry name" value="N-acetyltransferase"/>
</dbReference>
<evidence type="ECO:0000259" key="1">
    <source>
        <dbReference type="PROSITE" id="PS51186"/>
    </source>
</evidence>
<accession>A0AAP9AH53</accession>
<feature type="domain" description="N-acetyltransferase" evidence="1">
    <location>
        <begin position="11"/>
        <end position="178"/>
    </location>
</feature>
<dbReference type="EMBL" id="CP035382">
    <property type="protein sequence ID" value="QDK17826.1"/>
    <property type="molecule type" value="Genomic_DNA"/>
</dbReference>
<dbReference type="PANTHER" id="PTHR43792:SF1">
    <property type="entry name" value="N-ACETYLTRANSFERASE DOMAIN-CONTAINING PROTEIN"/>
    <property type="match status" value="1"/>
</dbReference>
<dbReference type="GO" id="GO:0016747">
    <property type="term" value="F:acyltransferase activity, transferring groups other than amino-acyl groups"/>
    <property type="evidence" value="ECO:0007669"/>
    <property type="project" value="InterPro"/>
</dbReference>
<dbReference type="AlphaFoldDB" id="A0AAP9AH53"/>
<dbReference type="Pfam" id="PF13302">
    <property type="entry name" value="Acetyltransf_3"/>
    <property type="match status" value="1"/>
</dbReference>
<protein>
    <submittedName>
        <fullName evidence="2">N-acetyltransferase</fullName>
    </submittedName>
</protein>
<dbReference type="PANTHER" id="PTHR43792">
    <property type="entry name" value="GNAT FAMILY, PUTATIVE (AFU_ORTHOLOGUE AFUA_3G00765)-RELATED-RELATED"/>
    <property type="match status" value="1"/>
</dbReference>
<evidence type="ECO:0000313" key="3">
    <source>
        <dbReference type="Proteomes" id="UP000317812"/>
    </source>
</evidence>
<organism evidence="2 3">
    <name type="scientific">Leclercia adecarboxylata</name>
    <dbReference type="NCBI Taxonomy" id="83655"/>
    <lineage>
        <taxon>Bacteria</taxon>
        <taxon>Pseudomonadati</taxon>
        <taxon>Pseudomonadota</taxon>
        <taxon>Gammaproteobacteria</taxon>
        <taxon>Enterobacterales</taxon>
        <taxon>Enterobacteriaceae</taxon>
        <taxon>Leclercia</taxon>
    </lineage>
</organism>
<proteinExistence type="predicted"/>
<dbReference type="RefSeq" id="WP_142486997.1">
    <property type="nucleotide sequence ID" value="NZ_CP035382.1"/>
</dbReference>
<name>A0AAP9AH53_9ENTR</name>
<dbReference type="InterPro" id="IPR016181">
    <property type="entry name" value="Acyl_CoA_acyltransferase"/>
</dbReference>